<dbReference type="PANTHER" id="PTHR34491">
    <property type="entry name" value="A-TYPE INCLUSION PROTEIN, PUTATIVE-RELATED"/>
    <property type="match status" value="1"/>
</dbReference>
<dbReference type="PANTHER" id="PTHR34491:SF156">
    <property type="entry name" value="KINESIN MOTOR DOMAIN-CONTAINING PROTEIN"/>
    <property type="match status" value="1"/>
</dbReference>
<evidence type="ECO:0000313" key="3">
    <source>
        <dbReference type="Proteomes" id="UP000280659"/>
    </source>
</evidence>
<feature type="domain" description="ILEI/PANDER" evidence="1">
    <location>
        <begin position="1529"/>
        <end position="1582"/>
    </location>
</feature>
<dbReference type="EMBL" id="MH800199">
    <property type="protein sequence ID" value="AYD85686.1"/>
    <property type="molecule type" value="Genomic_DNA"/>
</dbReference>
<reference evidence="2 3" key="1">
    <citation type="submission" date="2018-08" db="EMBL/GenBank/DDBJ databases">
        <title>Complete genome sequence of five Acinetobacter baumannii phages from Abidjan, Cote d'Ivoire.</title>
        <authorList>
            <person name="Essoh C."/>
            <person name="Vernadet J.-P."/>
            <person name="Vergnaud G."/>
            <person name="Resch G."/>
            <person name="Pourcel C."/>
        </authorList>
    </citation>
    <scope>NUCLEOTIDE SEQUENCE [LARGE SCALE GENOMIC DNA]</scope>
</reference>
<evidence type="ECO:0000313" key="2">
    <source>
        <dbReference type="EMBL" id="AYD85686.1"/>
    </source>
</evidence>
<organism evidence="2 3">
    <name type="scientific">Acinetobacter phage vB_AbaM_B09_Aci02-2</name>
    <dbReference type="NCBI Taxonomy" id="2315467"/>
    <lineage>
        <taxon>Viruses</taxon>
        <taxon>Duplodnaviria</taxon>
        <taxon>Heunggongvirae</taxon>
        <taxon>Uroviricota</taxon>
        <taxon>Caudoviricetes</taxon>
        <taxon>Saclayvirus</taxon>
        <taxon>Saclayvirus Aci022</taxon>
    </lineage>
</organism>
<name>A0A386KK43_9CAUD</name>
<sequence>MDNLDNGLELLSGRLVVLFLTYDLALKASANFPAGTKVKVTNDPNPDLNGEYTWDGTKLVKTTNNTLEKAKEEAEKIVNDKIDNTLTKDKILDLISGEITESDLDQNLRQRIDEIESISPIIDKLKKDVKKSKEEVDEKVFFLNVDYQNLKEEVQNIQLQVDLDFQAIQDRIDQIQAEVDAKWLEVDQIRDDLTKEINDRVAAVREETEQRIEDVRKLNDGLTQEIIDRKDGDQKLYENIENYKVSNDDALANVREEVRVAVDTANASAEKVDSMDARVKVAEDNAGTALENSAAAVSKANAASDLASATAGRVDSMQADVVKALDDSGTALTNSATAIEQSQVAVDKANAAAESVTVLESKLNSKNATYRQDTAPTKDTHPNLTEGDLWINPSANNEQKRWNGTDWVDISDVRVGQNATAISELKTSVKEQDDKITAVSEKVTSLEATIGDMATSEALEQLKGTVTEQGDKIDANTEKLVALETTVGKNQEANAKALQDLTTRIEKDEDDIKANTSAITALDSTVNASLNAINITADMNLENDLIYYNSSSQNVVKSISESGTTRRVLTIGDNSSDDMAWMYPKAMLPYDPDVMYKVRAKLRRLSGDGAVYLGLVVKNSDKTQFVTSNNILSDNVSSSSYFADGVIPPLNEWVEYEWYIKGRASSSALLPPTYGGLGNPIQMQNATGYITPVFIANYSGLSGVVELAYMVLERAEAYKVISANANALTSLKTDVQKNTDGIQAMGEAITNVEASITNMDIGGQNHWTIWPIEPTQSDADNPYLSVQWLTESQEWIRTTLTKDVNSYHHSFDGLLIDLSYPIVIGELYTLTFEMRASKAITIAATTINFGTNVTYTDNSLTTDTEWKTYTITFPTKGTLTSKANQAFGLTLLKGHGWTTNDWYELRRIQMQKGNKATRYQKAQAGLVEGIKANSQAFNGLKATVEQQGEDIKSQGQAITGLKQEIADKASSQALSELKSTVEQQGESIRINTEAITSLKGVVDGKADADALNSLKITVQEQGETLLTQGQAITSVRATADLALNGKKTLIDLTALDPNLYYPVFIPVSTTGISEIEISPKLGDFQAPWSTHYSGSYSLGVRWTTRGHGWGAEAIDRVIEKFGYLWADQSPAMEINQRGEDSKEYIYLRGGTIYPFVTNQFADTPYLESNPVGVAFDQSKVPQSVNARVGANASAISSLDSKINIVGDKVDVNAQAITGLQAEIKDKASSEALNQLSVTVRDQGQLIDTQGQAITKVESKVDNLKVGTGNLLRNSSFSESLDQWAWNGQVESADFIAEYGIPSGQSKYLKMRVSTGGSGYYQGVPFVKQGEEVIFSIWARGETGNEVLRLLWEGHEAFADHQLTTSWARYTLKTKPVINAPNVVIYTVNAGTFHISSAQYERGNIVSDWHPNSEDMASARAVSLLNTKIDNVDNKVNIQAQAITDLRSDLNNKANAQALNELSTTVQEQGETIQSQGKVLTSVEATANRTSSQLGTTVSYMLYTFRNGASSITKTGLYKADGTRLEGVSRGLNVYLFAANGDFVSLRFFDTYGDIDNACNNMVAYLSDLPQNSFIAIAGCDNLGAVSWPSGPPKALRDHLRDVWGVAQSSVDKWQYNDIPIVICRKWGPKNSAIDKLYTSSINGDWYSLGITFIDGIPNDWGGDTSKTNIEANASAISTMNADVIKNRDDIRVNAEAITGLSGRIDGKADAQALSQLQITVKEQGETISSQGQAITQVQASADMALNGKKYVVDLTALDPNLYYPVFIPVSSGSGISEISVTASLDEYKAPWSSHGSGTYSLNVRWRVRGSGWGANSIEREILRFGYAWCGDQSPVIEISQQGEQSREYIYLRGGTQYPFYVNQYAGQPFTDLGNYGGVPYRTDLMPVTINAATQANASAVSTLNAKVDIVDGKATSVAESVTKLQTSSSAATYQLLRGSNRIGEKPVGSNPYPFWSQPIDKPLTAGKTYTLVYEAEFQSGGANSYFRPYFNGIQDISQTNQSFGRQVKVDKAVLWFAETTAIDFYIVGSQPDQNNSYAKVYWACLYEEDQPNPIKVWMPNTRENSAKLEVQGQSIDGLMTKWSVKADVNGYVSGVAMNNNGREANFIIRADTFAIAPPVGSGGGDVPKYGFVYQASAKTLPNGTVIPAGLYVDNLMLGEINAEKINANSLSAISANLGTFTSSNAKGTMTISGTDISVKDTNGVERIFIGL</sequence>
<dbReference type="SUPFAM" id="SSF49785">
    <property type="entry name" value="Galactose-binding domain-like"/>
    <property type="match status" value="1"/>
</dbReference>
<keyword evidence="3" id="KW-1185">Reference proteome</keyword>
<proteinExistence type="predicted"/>
<accession>A0A386KK43</accession>
<dbReference type="InterPro" id="IPR008979">
    <property type="entry name" value="Galactose-bd-like_sf"/>
</dbReference>
<dbReference type="InterPro" id="IPR039477">
    <property type="entry name" value="ILEI/PANDER_dom"/>
</dbReference>
<dbReference type="Pfam" id="PF15711">
    <property type="entry name" value="ILEI"/>
    <property type="match status" value="1"/>
</dbReference>
<gene>
    <name evidence="2" type="ORF">Aci022_032</name>
</gene>
<evidence type="ECO:0000259" key="1">
    <source>
        <dbReference type="Pfam" id="PF15711"/>
    </source>
</evidence>
<dbReference type="Proteomes" id="UP000280659">
    <property type="component" value="Segment"/>
</dbReference>
<protein>
    <submittedName>
        <fullName evidence="2">Putative tail fiber protein</fullName>
    </submittedName>
</protein>
<dbReference type="Gene3D" id="2.60.120.260">
    <property type="entry name" value="Galactose-binding domain-like"/>
    <property type="match status" value="2"/>
</dbReference>